<dbReference type="PRINTS" id="PR00069">
    <property type="entry name" value="ALDKETRDTASE"/>
</dbReference>
<dbReference type="AlphaFoldDB" id="A0A7M7TGX0"/>
<dbReference type="PIRSF" id="PIRSF000097">
    <property type="entry name" value="AKR"/>
    <property type="match status" value="1"/>
</dbReference>
<keyword evidence="3" id="KW-0560">Oxidoreductase</keyword>
<dbReference type="PROSITE" id="PS00798">
    <property type="entry name" value="ALDOKETO_REDUCTASE_1"/>
    <property type="match status" value="1"/>
</dbReference>
<evidence type="ECO:0000256" key="6">
    <source>
        <dbReference type="PIRSR" id="PIRSR000097-3"/>
    </source>
</evidence>
<protein>
    <recommendedName>
        <fullName evidence="7">NADP-dependent oxidoreductase domain-containing protein</fullName>
    </recommendedName>
</protein>
<dbReference type="FunCoup" id="A0A7M7TGX0">
    <property type="interactions" value="1646"/>
</dbReference>
<reference evidence="9" key="1">
    <citation type="submission" date="2015-02" db="EMBL/GenBank/DDBJ databases">
        <title>Genome sequencing for Strongylocentrotus purpuratus.</title>
        <authorList>
            <person name="Murali S."/>
            <person name="Liu Y."/>
            <person name="Vee V."/>
            <person name="English A."/>
            <person name="Wang M."/>
            <person name="Skinner E."/>
            <person name="Han Y."/>
            <person name="Muzny D.M."/>
            <person name="Worley K.C."/>
            <person name="Gibbs R.A."/>
        </authorList>
    </citation>
    <scope>NUCLEOTIDE SEQUENCE</scope>
</reference>
<reference evidence="8" key="2">
    <citation type="submission" date="2021-01" db="UniProtKB">
        <authorList>
            <consortium name="EnsemblMetazoa"/>
        </authorList>
    </citation>
    <scope>IDENTIFICATION</scope>
</reference>
<dbReference type="OrthoDB" id="416253at2759"/>
<evidence type="ECO:0000313" key="9">
    <source>
        <dbReference type="Proteomes" id="UP000007110"/>
    </source>
</evidence>
<proteinExistence type="inferred from homology"/>
<feature type="binding site" evidence="5">
    <location>
        <position position="111"/>
    </location>
    <ligand>
        <name>substrate</name>
    </ligand>
</feature>
<dbReference type="EnsemblMetazoa" id="XM_787019">
    <property type="protein sequence ID" value="XP_792112"/>
    <property type="gene ID" value="LOC587281"/>
</dbReference>
<keyword evidence="9" id="KW-1185">Reference proteome</keyword>
<dbReference type="KEGG" id="spu:587281"/>
<dbReference type="Pfam" id="PF00248">
    <property type="entry name" value="Aldo_ket_red"/>
    <property type="match status" value="1"/>
</dbReference>
<dbReference type="GeneID" id="587281"/>
<name>A0A7M7TGX0_STRPU</name>
<dbReference type="InterPro" id="IPR036812">
    <property type="entry name" value="NAD(P)_OxRdtase_dom_sf"/>
</dbReference>
<evidence type="ECO:0000256" key="1">
    <source>
        <dbReference type="ARBA" id="ARBA00007905"/>
    </source>
</evidence>
<dbReference type="RefSeq" id="XP_792112.2">
    <property type="nucleotide sequence ID" value="XM_787019.4"/>
</dbReference>
<dbReference type="InterPro" id="IPR023210">
    <property type="entry name" value="NADP_OxRdtase_dom"/>
</dbReference>
<feature type="active site" description="Proton donor" evidence="4">
    <location>
        <position position="49"/>
    </location>
</feature>
<evidence type="ECO:0000256" key="5">
    <source>
        <dbReference type="PIRSR" id="PIRSR000097-2"/>
    </source>
</evidence>
<organism evidence="8 9">
    <name type="scientific">Strongylocentrotus purpuratus</name>
    <name type="common">Purple sea urchin</name>
    <dbReference type="NCBI Taxonomy" id="7668"/>
    <lineage>
        <taxon>Eukaryota</taxon>
        <taxon>Metazoa</taxon>
        <taxon>Echinodermata</taxon>
        <taxon>Eleutherozoa</taxon>
        <taxon>Echinozoa</taxon>
        <taxon>Echinoidea</taxon>
        <taxon>Euechinoidea</taxon>
        <taxon>Echinacea</taxon>
        <taxon>Camarodonta</taxon>
        <taxon>Echinidea</taxon>
        <taxon>Strongylocentrotidae</taxon>
        <taxon>Strongylocentrotus</taxon>
    </lineage>
</organism>
<accession>A0A7M7TGX0</accession>
<evidence type="ECO:0000256" key="2">
    <source>
        <dbReference type="ARBA" id="ARBA00022857"/>
    </source>
</evidence>
<evidence type="ECO:0000259" key="7">
    <source>
        <dbReference type="Pfam" id="PF00248"/>
    </source>
</evidence>
<dbReference type="InParanoid" id="A0A7M7TGX0"/>
<dbReference type="PROSITE" id="PS00062">
    <property type="entry name" value="ALDOKETO_REDUCTASE_2"/>
    <property type="match status" value="1"/>
</dbReference>
<keyword evidence="2" id="KW-0521">NADP</keyword>
<comment type="similarity">
    <text evidence="1">Belongs to the aldo/keto reductase family.</text>
</comment>
<feature type="site" description="Lowers pKa of active site Tyr" evidence="6">
    <location>
        <position position="78"/>
    </location>
</feature>
<dbReference type="Proteomes" id="UP000007110">
    <property type="component" value="Unassembled WGS sequence"/>
</dbReference>
<dbReference type="GO" id="GO:0005829">
    <property type="term" value="C:cytosol"/>
    <property type="evidence" value="ECO:0000318"/>
    <property type="project" value="GO_Central"/>
</dbReference>
<dbReference type="GO" id="GO:0004032">
    <property type="term" value="F:aldose reductase (NADPH) activity"/>
    <property type="evidence" value="ECO:0000318"/>
    <property type="project" value="GO_Central"/>
</dbReference>
<dbReference type="InterPro" id="IPR018170">
    <property type="entry name" value="Aldo/ket_reductase_CS"/>
</dbReference>
<dbReference type="OMA" id="FMTMKAA"/>
<dbReference type="PANTHER" id="PTHR11732">
    <property type="entry name" value="ALDO/KETO REDUCTASE"/>
    <property type="match status" value="1"/>
</dbReference>
<evidence type="ECO:0000256" key="4">
    <source>
        <dbReference type="PIRSR" id="PIRSR000097-1"/>
    </source>
</evidence>
<evidence type="ECO:0000313" key="8">
    <source>
        <dbReference type="EnsemblMetazoa" id="XP_792112"/>
    </source>
</evidence>
<dbReference type="SUPFAM" id="SSF51430">
    <property type="entry name" value="NAD(P)-linked oxidoreductase"/>
    <property type="match status" value="1"/>
</dbReference>
<evidence type="ECO:0000256" key="3">
    <source>
        <dbReference type="ARBA" id="ARBA00023002"/>
    </source>
</evidence>
<dbReference type="FunFam" id="3.20.20.100:FF:000006">
    <property type="entry name" value="Aldo-keto reductase family 1 member A1"/>
    <property type="match status" value="1"/>
</dbReference>
<feature type="domain" description="NADP-dependent oxidoreductase" evidence="7">
    <location>
        <begin position="16"/>
        <end position="291"/>
    </location>
</feature>
<dbReference type="InterPro" id="IPR020471">
    <property type="entry name" value="AKR"/>
</dbReference>
<sequence>MDMSVTLPSGHAMPLVGLGTWKLKADEVAGAIGAAVDAGYRHFDCALIYGNEKEVGVALREAMQRLGLKREDVFITTKVWNTFHAKEDVAECFNRSLTDLQLDYIDLYIMHWPLGFQNLGPTVMFPRTETGDIVYSDVHYLETWSAMEDLVKTGKCKSLGLSNFNSKQLDDVLQHSTVPPSVLQVESHPFLPQVELLNFCRERSVVVSAYSPLGCGDRAWKLSGEPSIFDDPGLLKIAQRLRKSIAQVAIRYQVQRGIPVIPKSATPSHIQENINVFDFELSEDDMALLSSLPRRRILVPPKKDKDNKPMVDSDGLVIPRDGSHPYYPFHEPF</sequence>
<dbReference type="Gene3D" id="3.20.20.100">
    <property type="entry name" value="NADP-dependent oxidoreductase domain"/>
    <property type="match status" value="1"/>
</dbReference>